<evidence type="ECO:0000313" key="6">
    <source>
        <dbReference type="EMBL" id="KDD66088.1"/>
    </source>
</evidence>
<dbReference type="PANTHER" id="PTHR46743:SF2">
    <property type="entry name" value="TEICHOIC ACIDS EXPORT ATP-BINDING PROTEIN TAGH"/>
    <property type="match status" value="1"/>
</dbReference>
<keyword evidence="3" id="KW-0547">Nucleotide-binding</keyword>
<dbReference type="GO" id="GO:0016020">
    <property type="term" value="C:membrane"/>
    <property type="evidence" value="ECO:0007669"/>
    <property type="project" value="InterPro"/>
</dbReference>
<gene>
    <name evidence="6" type="ORF">V466_26090</name>
</gene>
<dbReference type="InterPro" id="IPR027417">
    <property type="entry name" value="P-loop_NTPase"/>
</dbReference>
<name>A0A059KVI6_9PSED</name>
<dbReference type="Gene3D" id="3.40.50.300">
    <property type="entry name" value="P-loop containing nucleotide triphosphate hydrolases"/>
    <property type="match status" value="1"/>
</dbReference>
<dbReference type="GO" id="GO:0016887">
    <property type="term" value="F:ATP hydrolysis activity"/>
    <property type="evidence" value="ECO:0007669"/>
    <property type="project" value="InterPro"/>
</dbReference>
<dbReference type="PANTHER" id="PTHR46743">
    <property type="entry name" value="TEICHOIC ACIDS EXPORT ATP-BINDING PROTEIN TAGH"/>
    <property type="match status" value="1"/>
</dbReference>
<dbReference type="InterPro" id="IPR050683">
    <property type="entry name" value="Bact_Polysacc_Export_ATP-bd"/>
</dbReference>
<reference evidence="6 7" key="1">
    <citation type="submission" date="2013-12" db="EMBL/GenBank/DDBJ databases">
        <authorList>
            <person name="Formusa P.A."/>
            <person name="Habash M."/>
            <person name="Lee H."/>
            <person name="Trevors J.T."/>
        </authorList>
    </citation>
    <scope>NUCLEOTIDE SEQUENCE [LARGE SCALE GENOMIC DNA]</scope>
    <source>
        <strain evidence="6 7">PD30</strain>
    </source>
</reference>
<dbReference type="Pfam" id="PF00005">
    <property type="entry name" value="ABC_tran"/>
    <property type="match status" value="1"/>
</dbReference>
<dbReference type="GO" id="GO:0005524">
    <property type="term" value="F:ATP binding"/>
    <property type="evidence" value="ECO:0007669"/>
    <property type="project" value="UniProtKB-KW"/>
</dbReference>
<keyword evidence="4" id="KW-0067">ATP-binding</keyword>
<sequence length="399" mass="44248">MSALIEVNGLWKKYSRNLGSSVKYAAKDLMRAAFLGKDVNAELRESEFWALRDMNFSLRRGEVLAVMGHNGAGKSTLLKCIAGKLVADRGSVVRHGELGYLLEMSAGFAQTMTGRDNVSVRGRLMGKSGKDLARYIEEVKEFADIDVFFDSPVQFYSSGMKSRLGFAASSVMTPDILIIDEVLAVGDLAFRLRCYERINELARNAAVIFVSHSIGQVARLCNRGVYLEKGRVLFDGGVQQAISLYQDKLGDQNEKKRGHVYHADLVSFDLKVNGELFTPEKSLGYGAAMALDIDVSRLADNVQIRVLLKDASQSVLMDWNSARCHLEWPEATSILHVDLGRAELTPGAYSFSVQVMSPDGVDHVSLSESIPFRVTGDYYYAVPVQRTAQWSFKEVDRES</sequence>
<dbReference type="CDD" id="cd03220">
    <property type="entry name" value="ABC_KpsT_Wzt"/>
    <property type="match status" value="1"/>
</dbReference>
<dbReference type="SUPFAM" id="SSF52540">
    <property type="entry name" value="P-loop containing nucleoside triphosphate hydrolases"/>
    <property type="match status" value="1"/>
</dbReference>
<dbReference type="PROSITE" id="PS00211">
    <property type="entry name" value="ABC_TRANSPORTER_1"/>
    <property type="match status" value="1"/>
</dbReference>
<dbReference type="InterPro" id="IPR003439">
    <property type="entry name" value="ABC_transporter-like_ATP-bd"/>
</dbReference>
<evidence type="ECO:0000259" key="5">
    <source>
        <dbReference type="PROSITE" id="PS50893"/>
    </source>
</evidence>
<dbReference type="Proteomes" id="UP000026739">
    <property type="component" value="Unassembled WGS sequence"/>
</dbReference>
<evidence type="ECO:0000256" key="1">
    <source>
        <dbReference type="ARBA" id="ARBA00005417"/>
    </source>
</evidence>
<comment type="similarity">
    <text evidence="1">Belongs to the ABC transporter superfamily.</text>
</comment>
<dbReference type="EMBL" id="AZQQ01000101">
    <property type="protein sequence ID" value="KDD66088.1"/>
    <property type="molecule type" value="Genomic_DNA"/>
</dbReference>
<dbReference type="AlphaFoldDB" id="A0A059KVI6"/>
<dbReference type="RefSeq" id="WP_033061053.1">
    <property type="nucleotide sequence ID" value="NZ_AZQQ01000101.1"/>
</dbReference>
<dbReference type="SMART" id="SM00382">
    <property type="entry name" value="AAA"/>
    <property type="match status" value="1"/>
</dbReference>
<organism evidence="6 7">
    <name type="scientific">Pseudomonas mandelii PD30</name>
    <dbReference type="NCBI Taxonomy" id="1419583"/>
    <lineage>
        <taxon>Bacteria</taxon>
        <taxon>Pseudomonadati</taxon>
        <taxon>Pseudomonadota</taxon>
        <taxon>Gammaproteobacteria</taxon>
        <taxon>Pseudomonadales</taxon>
        <taxon>Pseudomonadaceae</taxon>
        <taxon>Pseudomonas</taxon>
    </lineage>
</organism>
<feature type="domain" description="ABC transporter" evidence="5">
    <location>
        <begin position="24"/>
        <end position="254"/>
    </location>
</feature>
<protein>
    <recommendedName>
        <fullName evidence="5">ABC transporter domain-containing protein</fullName>
    </recommendedName>
</protein>
<evidence type="ECO:0000256" key="4">
    <source>
        <dbReference type="ARBA" id="ARBA00022840"/>
    </source>
</evidence>
<dbReference type="PROSITE" id="PS50893">
    <property type="entry name" value="ABC_TRANSPORTER_2"/>
    <property type="match status" value="1"/>
</dbReference>
<accession>A0A059KVI6</accession>
<dbReference type="InterPro" id="IPR017871">
    <property type="entry name" value="ABC_transporter-like_CS"/>
</dbReference>
<keyword evidence="2" id="KW-0813">Transport</keyword>
<proteinExistence type="inferred from homology"/>
<dbReference type="GO" id="GO:0140359">
    <property type="term" value="F:ABC-type transporter activity"/>
    <property type="evidence" value="ECO:0007669"/>
    <property type="project" value="InterPro"/>
</dbReference>
<evidence type="ECO:0000313" key="7">
    <source>
        <dbReference type="Proteomes" id="UP000026739"/>
    </source>
</evidence>
<dbReference type="InterPro" id="IPR003593">
    <property type="entry name" value="AAA+_ATPase"/>
</dbReference>
<evidence type="ECO:0000256" key="3">
    <source>
        <dbReference type="ARBA" id="ARBA00022741"/>
    </source>
</evidence>
<comment type="caution">
    <text evidence="6">The sequence shown here is derived from an EMBL/GenBank/DDBJ whole genome shotgun (WGS) entry which is preliminary data.</text>
</comment>
<dbReference type="InterPro" id="IPR015860">
    <property type="entry name" value="ABC_transpr_TagH-like"/>
</dbReference>
<evidence type="ECO:0000256" key="2">
    <source>
        <dbReference type="ARBA" id="ARBA00022448"/>
    </source>
</evidence>
<dbReference type="eggNOG" id="COG1134">
    <property type="taxonomic scope" value="Bacteria"/>
</dbReference>